<gene>
    <name evidence="1" type="ORF">SCHPADRAFT_910953</name>
</gene>
<dbReference type="Proteomes" id="UP000053477">
    <property type="component" value="Unassembled WGS sequence"/>
</dbReference>
<proteinExistence type="predicted"/>
<organism evidence="1 2">
    <name type="scientific">Schizopora paradoxa</name>
    <dbReference type="NCBI Taxonomy" id="27342"/>
    <lineage>
        <taxon>Eukaryota</taxon>
        <taxon>Fungi</taxon>
        <taxon>Dikarya</taxon>
        <taxon>Basidiomycota</taxon>
        <taxon>Agaricomycotina</taxon>
        <taxon>Agaricomycetes</taxon>
        <taxon>Hymenochaetales</taxon>
        <taxon>Schizoporaceae</taxon>
        <taxon>Schizopora</taxon>
    </lineage>
</organism>
<evidence type="ECO:0000313" key="2">
    <source>
        <dbReference type="Proteomes" id="UP000053477"/>
    </source>
</evidence>
<accession>A0A0H2R1F7</accession>
<dbReference type="AlphaFoldDB" id="A0A0H2R1F7"/>
<reference evidence="1 2" key="1">
    <citation type="submission" date="2015-04" db="EMBL/GenBank/DDBJ databases">
        <title>Complete genome sequence of Schizopora paradoxa KUC8140, a cosmopolitan wood degrader in East Asia.</title>
        <authorList>
            <consortium name="DOE Joint Genome Institute"/>
            <person name="Min B."/>
            <person name="Park H."/>
            <person name="Jang Y."/>
            <person name="Kim J.-J."/>
            <person name="Kim K.H."/>
            <person name="Pangilinan J."/>
            <person name="Lipzen A."/>
            <person name="Riley R."/>
            <person name="Grigoriev I.V."/>
            <person name="Spatafora J.W."/>
            <person name="Choi I.-G."/>
        </authorList>
    </citation>
    <scope>NUCLEOTIDE SEQUENCE [LARGE SCALE GENOMIC DNA]</scope>
    <source>
        <strain evidence="1 2">KUC8140</strain>
    </source>
</reference>
<dbReference type="EMBL" id="KQ086291">
    <property type="protein sequence ID" value="KLO05560.1"/>
    <property type="molecule type" value="Genomic_DNA"/>
</dbReference>
<evidence type="ECO:0000313" key="1">
    <source>
        <dbReference type="EMBL" id="KLO05560.1"/>
    </source>
</evidence>
<protein>
    <submittedName>
        <fullName evidence="1">Uncharacterized protein</fullName>
    </submittedName>
</protein>
<sequence>MGELFEDDTTTVLTYFSTWSTNYTMSNLPGPGRLIGNLHSRAGSALEKRLGRRARQEANEEYKGAVAMLQSSGWEIDAMFLSVDPKEHEKVCRVLLICAKSGDVNIQLKAFQTIVHYFVKYTSKVQSAFKSEFKRLNEISDVTTFSWKHAGTDYSINWRYWYKQASRCLSSQQCLFFEAAAEFDGTRSFSLELSHFEMLLVGCCSTSDMLLAVRFLDWHWNRSGIREYVRRKGLHDPALINLARALVVHWEIYSSQAIDSAPIQAQVHESLIFVKGVLECTTDEKTDPSDRLSEHSAPSVVWVAIFELYHFLRVHSARFEEWYGEDYIFLSRTWRAICEEYFPNPAHVELRQKVLCLQDIYGPAMRRRHPPRR</sequence>
<keyword evidence="2" id="KW-1185">Reference proteome</keyword>
<dbReference type="InParanoid" id="A0A0H2R1F7"/>
<name>A0A0H2R1F7_9AGAM</name>